<reference evidence="2" key="1">
    <citation type="journal article" date="2019" name="Int. J. Syst. Evol. Microbiol.">
        <title>The Global Catalogue of Microorganisms (GCM) 10K type strain sequencing project: providing services to taxonomists for standard genome sequencing and annotation.</title>
        <authorList>
            <consortium name="The Broad Institute Genomics Platform"/>
            <consortium name="The Broad Institute Genome Sequencing Center for Infectious Disease"/>
            <person name="Wu L."/>
            <person name="Ma J."/>
        </authorList>
    </citation>
    <scope>NUCLEOTIDE SEQUENCE [LARGE SCALE GENOMIC DNA]</scope>
    <source>
        <strain evidence="2">JCM 6833</strain>
    </source>
</reference>
<evidence type="ECO:0000313" key="2">
    <source>
        <dbReference type="Proteomes" id="UP001501509"/>
    </source>
</evidence>
<protein>
    <submittedName>
        <fullName evidence="1">Uncharacterized protein</fullName>
    </submittedName>
</protein>
<comment type="caution">
    <text evidence="1">The sequence shown here is derived from an EMBL/GenBank/DDBJ whole genome shotgun (WGS) entry which is preliminary data.</text>
</comment>
<gene>
    <name evidence="1" type="ORF">GCM10010411_74910</name>
</gene>
<dbReference type="EMBL" id="BAAATD010000013">
    <property type="protein sequence ID" value="GAA2626899.1"/>
    <property type="molecule type" value="Genomic_DNA"/>
</dbReference>
<sequence length="165" mass="18754">MTERCGWCGGQTGGLFYYQGTPFEIDSEPMGDRWFVCAECLPFVDRKDWRGLAAHLAGPWPAPPQVVARWWAVARNRTTDAIPYAPGNPPEASPWDRLRHTHWHGLIAHLNDDYRIKSHYIGPPDRKDSVRTKATEALVEHANTQQTLAALATLVQWHCAPELEW</sequence>
<dbReference type="RefSeq" id="WP_344547235.1">
    <property type="nucleotide sequence ID" value="NZ_BAAATD010000013.1"/>
</dbReference>
<evidence type="ECO:0000313" key="1">
    <source>
        <dbReference type="EMBL" id="GAA2626899.1"/>
    </source>
</evidence>
<name>A0ABP6CT53_9ACTN</name>
<keyword evidence="2" id="KW-1185">Reference proteome</keyword>
<accession>A0ABP6CT53</accession>
<proteinExistence type="predicted"/>
<dbReference type="Proteomes" id="UP001501509">
    <property type="component" value="Unassembled WGS sequence"/>
</dbReference>
<organism evidence="1 2">
    <name type="scientific">Actinomadura fulvescens</name>
    <dbReference type="NCBI Taxonomy" id="46160"/>
    <lineage>
        <taxon>Bacteria</taxon>
        <taxon>Bacillati</taxon>
        <taxon>Actinomycetota</taxon>
        <taxon>Actinomycetes</taxon>
        <taxon>Streptosporangiales</taxon>
        <taxon>Thermomonosporaceae</taxon>
        <taxon>Actinomadura</taxon>
    </lineage>
</organism>